<sequence>MPDLIIEPPDGPGIHVPPDPRLITAVGTGHSLQSAVADLIDNSVDADARNVLVRFLVREKSVEGLMIIDDGRGMNHDQIDKAMKYGGQDTYESGALGHFGIGLKASSMSQGDQMAVYSKRDGYAPQGRWMSRASVDAADPVVTPIRSSTVEEVFAATPTDFNLEHGTIVVVTEPRNFVSSGNGAEVARWLTNSVDSLEKHLGAFHHRAVGTGRVSIWIDQFDRDMNMAGAPSRVSARDPFDYPDSGSTGFPQRCTGSISGIDFTFDVHVWPANHSHLDNFNVDDSSGSDGQGFYIYRKDRLLQAGGWNALFTQSDDRKFVRVELEVTEDLEPYVRMNPEKYGIEFTGPFRQAVLAARSNSTSKTLGELFEDAKELLRISKTRKKVNRTIVRPQGGLDRRIVEAMGEFIGFDDDNPPVSIVWERLSPKRVYEVVPGKRKLVLNTHYHDDLTKLGATGKPAGPKQAPLLTTLIYLLNRQDLVRASAGPHWQAEQEAIQNILRVAIDSQREWEARMGLARQQNSDR</sequence>
<dbReference type="GO" id="GO:0016887">
    <property type="term" value="F:ATP hydrolysis activity"/>
    <property type="evidence" value="ECO:0007669"/>
    <property type="project" value="InterPro"/>
</dbReference>
<protein>
    <recommendedName>
        <fullName evidence="3">ATP-binding protein</fullName>
    </recommendedName>
</protein>
<dbReference type="InterPro" id="IPR036890">
    <property type="entry name" value="HATPase_C_sf"/>
</dbReference>
<accession>A0A144M666</accession>
<evidence type="ECO:0000313" key="1">
    <source>
        <dbReference type="EMBL" id="AMT92713.1"/>
    </source>
</evidence>
<dbReference type="KEGG" id="bly:A2T55_01960"/>
<dbReference type="Pfam" id="PF13589">
    <property type="entry name" value="HATPase_c_3"/>
    <property type="match status" value="1"/>
</dbReference>
<gene>
    <name evidence="1" type="ORF">A2T55_01960</name>
</gene>
<dbReference type="AlphaFoldDB" id="A0A144M666"/>
<dbReference type="PANTHER" id="PTHR23336">
    <property type="entry name" value="ZINC FINGER CW-TYPE COILED-COIL DOMAIN PROTEIN 3"/>
    <property type="match status" value="1"/>
</dbReference>
<dbReference type="SUPFAM" id="SSF55874">
    <property type="entry name" value="ATPase domain of HSP90 chaperone/DNA topoisomerase II/histidine kinase"/>
    <property type="match status" value="1"/>
</dbReference>
<organism evidence="1 2">
    <name type="scientific">Brevibacterium linens</name>
    <dbReference type="NCBI Taxonomy" id="1703"/>
    <lineage>
        <taxon>Bacteria</taxon>
        <taxon>Bacillati</taxon>
        <taxon>Actinomycetota</taxon>
        <taxon>Actinomycetes</taxon>
        <taxon>Micrococcales</taxon>
        <taxon>Brevibacteriaceae</taxon>
        <taxon>Brevibacterium</taxon>
    </lineage>
</organism>
<dbReference type="PANTHER" id="PTHR23336:SF11">
    <property type="entry name" value="OS06G0622000 PROTEIN"/>
    <property type="match status" value="1"/>
</dbReference>
<reference evidence="2" key="1">
    <citation type="submission" date="2016-03" db="EMBL/GenBank/DDBJ databases">
        <authorList>
            <person name="Ploux O."/>
        </authorList>
    </citation>
    <scope>NUCLEOTIDE SEQUENCE [LARGE SCALE GENOMIC DNA]</scope>
    <source>
        <strain evidence="2">BS258</strain>
    </source>
</reference>
<proteinExistence type="predicted"/>
<dbReference type="EMBL" id="CP014869">
    <property type="protein sequence ID" value="AMT92713.1"/>
    <property type="molecule type" value="Genomic_DNA"/>
</dbReference>
<name>A0A144M666_BRELN</name>
<evidence type="ECO:0008006" key="3">
    <source>
        <dbReference type="Google" id="ProtNLM"/>
    </source>
</evidence>
<dbReference type="InterPro" id="IPR045261">
    <property type="entry name" value="MORC_ATPase"/>
</dbReference>
<dbReference type="Proteomes" id="UP000075950">
    <property type="component" value="Chromosome"/>
</dbReference>
<dbReference type="Gene3D" id="3.30.565.10">
    <property type="entry name" value="Histidine kinase-like ATPase, C-terminal domain"/>
    <property type="match status" value="1"/>
</dbReference>
<dbReference type="RefSeq" id="WP_062860587.1">
    <property type="nucleotide sequence ID" value="NZ_CP014869.1"/>
</dbReference>
<evidence type="ECO:0000313" key="2">
    <source>
        <dbReference type="Proteomes" id="UP000075950"/>
    </source>
</evidence>